<proteinExistence type="predicted"/>
<name>A0ABM4DHY5_HYDVU</name>
<dbReference type="Proteomes" id="UP001652625">
    <property type="component" value="Chromosome 14"/>
</dbReference>
<keyword evidence="2" id="KW-1185">Reference proteome</keyword>
<protein>
    <submittedName>
        <fullName evidence="3">Uncharacterized protein LOC136091044</fullName>
    </submittedName>
</protein>
<dbReference type="InterPro" id="IPR025398">
    <property type="entry name" value="DUF4371"/>
</dbReference>
<feature type="domain" description="DUF4371" evidence="1">
    <location>
        <begin position="162"/>
        <end position="378"/>
    </location>
</feature>
<dbReference type="GeneID" id="136091044"/>
<dbReference type="SUPFAM" id="SSF53098">
    <property type="entry name" value="Ribonuclease H-like"/>
    <property type="match status" value="1"/>
</dbReference>
<dbReference type="Pfam" id="PF14291">
    <property type="entry name" value="DUF4371"/>
    <property type="match status" value="1"/>
</dbReference>
<dbReference type="PANTHER" id="PTHR45749:SF21">
    <property type="entry name" value="DUF4371 DOMAIN-CONTAINING PROTEIN"/>
    <property type="match status" value="1"/>
</dbReference>
<organism evidence="2 3">
    <name type="scientific">Hydra vulgaris</name>
    <name type="common">Hydra</name>
    <name type="synonym">Hydra attenuata</name>
    <dbReference type="NCBI Taxonomy" id="6087"/>
    <lineage>
        <taxon>Eukaryota</taxon>
        <taxon>Metazoa</taxon>
        <taxon>Cnidaria</taxon>
        <taxon>Hydrozoa</taxon>
        <taxon>Hydroidolina</taxon>
        <taxon>Anthoathecata</taxon>
        <taxon>Aplanulata</taxon>
        <taxon>Hydridae</taxon>
        <taxon>Hydra</taxon>
    </lineage>
</organism>
<evidence type="ECO:0000259" key="1">
    <source>
        <dbReference type="Pfam" id="PF14291"/>
    </source>
</evidence>
<dbReference type="RefSeq" id="XP_065674100.1">
    <property type="nucleotide sequence ID" value="XM_065818028.1"/>
</dbReference>
<evidence type="ECO:0000313" key="2">
    <source>
        <dbReference type="Proteomes" id="UP001652625"/>
    </source>
</evidence>
<dbReference type="PANTHER" id="PTHR45749">
    <property type="match status" value="1"/>
</dbReference>
<reference evidence="3" key="1">
    <citation type="submission" date="2025-08" db="UniProtKB">
        <authorList>
            <consortium name="RefSeq"/>
        </authorList>
    </citation>
    <scope>IDENTIFICATION</scope>
</reference>
<sequence>MNDVKNGNVIHEPILKADDTVLVLGLIPPMELHLLHGVVIHFYKILKTVWLHTEEEKQYDIEELLRENQELSPHEIYKMFTNNLKQKIHFQFPKTLKHGCKRACKEEYLQNGFIYSKGKDAVYCIYYSLFLKQDKKSLGAFINRGYKEWHIILEEQKLHIGNRYHKEAIEQGNGICCRFENPRQTISLQSDSTLKNRQQMYLYIVETLVRIIHLMGKQGLSFGGTYKKCIKNSDQKGNPGNFVAIVQEIARHNAELNAYIQTPLSKDVSYLGPKSQNELIDVIGKKCIQERLINEIKAANYHSISADEVTTANQQILSVCMRYINGEKEIREVALDFMNLERITGKHIGESLMKLYSESEIDLSSRRGQCYDGAPNMQSVKKSSHNLNLLIAATSKIPIIDNIMEIYRNISIYFNTSPKRERLLEHVVEIRCKSTERKKILIGMCKTRWSKRDAAYEYFYLAIPFMAEALEIILGLHSNIEQFNIEFSMDWDA</sequence>
<dbReference type="InterPro" id="IPR012337">
    <property type="entry name" value="RNaseH-like_sf"/>
</dbReference>
<gene>
    <name evidence="3" type="primary">LOC136091044</name>
</gene>
<evidence type="ECO:0000313" key="3">
    <source>
        <dbReference type="RefSeq" id="XP_065674100.1"/>
    </source>
</evidence>
<accession>A0ABM4DHY5</accession>